<dbReference type="Proteomes" id="UP000198727">
    <property type="component" value="Unassembled WGS sequence"/>
</dbReference>
<evidence type="ECO:0000256" key="1">
    <source>
        <dbReference type="SAM" id="SignalP"/>
    </source>
</evidence>
<keyword evidence="1" id="KW-0732">Signal</keyword>
<dbReference type="SUPFAM" id="SSF53474">
    <property type="entry name" value="alpha/beta-Hydrolases"/>
    <property type="match status" value="1"/>
</dbReference>
<dbReference type="Gene3D" id="3.40.50.1820">
    <property type="entry name" value="alpha/beta hydrolase"/>
    <property type="match status" value="1"/>
</dbReference>
<feature type="chain" id="PRO_5039486557" evidence="1">
    <location>
        <begin position="29"/>
        <end position="309"/>
    </location>
</feature>
<gene>
    <name evidence="2" type="ORF">SAMN05421810_1039</name>
</gene>
<dbReference type="STRING" id="587909.SAMN05421810_1039"/>
<evidence type="ECO:0000313" key="2">
    <source>
        <dbReference type="EMBL" id="SFP65761.1"/>
    </source>
</evidence>
<evidence type="ECO:0000313" key="3">
    <source>
        <dbReference type="Proteomes" id="UP000198727"/>
    </source>
</evidence>
<sequence length="309" mass="32593">MRPLRRIRRCRYALVALALVVSAGGVLAPGTATAAPGTATAASGPGGFNDWSCRPSAAHPNPVVLVHGTGDNQDRTWRVLGPRLVREGYCAFALTYGVVPDAPVVGEVVGGLMPLDYSARELKAFIGRVLAATGTSKVDIVGYSQGTIVPTYYAKLLGGRGTIDRYVSLAPGWNGTNVYGLADLYALLGLLGLGPVAAELFSECRACPELLTGSATLRKLHEGGIFLPEITYTNIITRYDEIVVPYTSGIGHGPNVTNIVLQDTCPEDRVNHVGIVVDPNAIAHVLRALDPANRTPVPCVAFGPVRPSR</sequence>
<dbReference type="AlphaFoldDB" id="A0A1I5S569"/>
<dbReference type="EMBL" id="FOWW01000003">
    <property type="protein sequence ID" value="SFP65761.1"/>
    <property type="molecule type" value="Genomic_DNA"/>
</dbReference>
<dbReference type="RefSeq" id="WP_092529720.1">
    <property type="nucleotide sequence ID" value="NZ_FOWW01000003.1"/>
</dbReference>
<name>A0A1I5S569_9PSEU</name>
<feature type="signal peptide" evidence="1">
    <location>
        <begin position="1"/>
        <end position="28"/>
    </location>
</feature>
<reference evidence="3" key="1">
    <citation type="submission" date="2016-10" db="EMBL/GenBank/DDBJ databases">
        <authorList>
            <person name="Varghese N."/>
            <person name="Submissions S."/>
        </authorList>
    </citation>
    <scope>NUCLEOTIDE SEQUENCE [LARGE SCALE GENOMIC DNA]</scope>
    <source>
        <strain evidence="3">CGMCC 4.5579</strain>
    </source>
</reference>
<dbReference type="InterPro" id="IPR002918">
    <property type="entry name" value="Lipase_EstA/Esterase_EstB"/>
</dbReference>
<dbReference type="OrthoDB" id="8871309at2"/>
<dbReference type="GO" id="GO:0016042">
    <property type="term" value="P:lipid catabolic process"/>
    <property type="evidence" value="ECO:0007669"/>
    <property type="project" value="InterPro"/>
</dbReference>
<dbReference type="Pfam" id="PF01674">
    <property type="entry name" value="Lipase_2"/>
    <property type="match status" value="1"/>
</dbReference>
<dbReference type="GO" id="GO:0016787">
    <property type="term" value="F:hydrolase activity"/>
    <property type="evidence" value="ECO:0007669"/>
    <property type="project" value="UniProtKB-KW"/>
</dbReference>
<protein>
    <submittedName>
        <fullName evidence="2">Triacylglycerol esterase/lipase EstA, alpha/beta hydrolase fold</fullName>
    </submittedName>
</protein>
<keyword evidence="2" id="KW-0378">Hydrolase</keyword>
<dbReference type="InterPro" id="IPR029058">
    <property type="entry name" value="AB_hydrolase_fold"/>
</dbReference>
<accession>A0A1I5S569</accession>
<proteinExistence type="predicted"/>
<keyword evidence="3" id="KW-1185">Reference proteome</keyword>
<organism evidence="2 3">
    <name type="scientific">Amycolatopsis arida</name>
    <dbReference type="NCBI Taxonomy" id="587909"/>
    <lineage>
        <taxon>Bacteria</taxon>
        <taxon>Bacillati</taxon>
        <taxon>Actinomycetota</taxon>
        <taxon>Actinomycetes</taxon>
        <taxon>Pseudonocardiales</taxon>
        <taxon>Pseudonocardiaceae</taxon>
        <taxon>Amycolatopsis</taxon>
    </lineage>
</organism>